<evidence type="ECO:0000313" key="3">
    <source>
        <dbReference type="Proteomes" id="UP000595857"/>
    </source>
</evidence>
<evidence type="ECO:0000313" key="2">
    <source>
        <dbReference type="EMBL" id="QQR40079.1"/>
    </source>
</evidence>
<evidence type="ECO:0008006" key="4">
    <source>
        <dbReference type="Google" id="ProtNLM"/>
    </source>
</evidence>
<dbReference type="RefSeq" id="WP_201635096.1">
    <property type="nucleotide sequence ID" value="NZ_CP068046.1"/>
</dbReference>
<name>A0ABX7C9Y8_9HYPH</name>
<dbReference type="EMBL" id="CP068046">
    <property type="protein sequence ID" value="QQR40079.1"/>
    <property type="molecule type" value="Genomic_DNA"/>
</dbReference>
<reference evidence="2 3" key="1">
    <citation type="submission" date="2021-01" db="EMBL/GenBank/DDBJ databases">
        <title>Genome seq and assembly of Devosia sp. LEGU1.</title>
        <authorList>
            <person name="Chhetri G."/>
        </authorList>
    </citation>
    <scope>NUCLEOTIDE SEQUENCE [LARGE SCALE GENOMIC DNA]</scope>
    <source>
        <strain evidence="2 3">LEGU1</strain>
    </source>
</reference>
<protein>
    <recommendedName>
        <fullName evidence="4">DUF2946 domain-containing protein</fullName>
    </recommendedName>
</protein>
<keyword evidence="3" id="KW-1185">Reference proteome</keyword>
<feature type="compositionally biased region" description="Basic and acidic residues" evidence="1">
    <location>
        <begin position="102"/>
        <end position="124"/>
    </location>
</feature>
<gene>
    <name evidence="2" type="ORF">JI748_03430</name>
</gene>
<accession>A0ABX7C9Y8</accession>
<proteinExistence type="predicted"/>
<evidence type="ECO:0000256" key="1">
    <source>
        <dbReference type="SAM" id="MobiDB-lite"/>
    </source>
</evidence>
<organism evidence="2 3">
    <name type="scientific">Devosia rhizoryzae</name>
    <dbReference type="NCBI Taxonomy" id="2774137"/>
    <lineage>
        <taxon>Bacteria</taxon>
        <taxon>Pseudomonadati</taxon>
        <taxon>Pseudomonadota</taxon>
        <taxon>Alphaproteobacteria</taxon>
        <taxon>Hyphomicrobiales</taxon>
        <taxon>Devosiaceae</taxon>
        <taxon>Devosia</taxon>
    </lineage>
</organism>
<dbReference type="Proteomes" id="UP000595857">
    <property type="component" value="Chromosome"/>
</dbReference>
<feature type="region of interest" description="Disordered" evidence="1">
    <location>
        <begin position="98"/>
        <end position="124"/>
    </location>
</feature>
<sequence>MLRHEYVSASKAGMRAMMAIMFAVVLSMTLHHGTMAVAAEQPTGHAYSMAGHHGAEECVGVCGDAHELLVCCGMGLCLSGLPAAPHTTVPIELQANYASEPRTIEPRRSTDRIDRPPKSLDRAA</sequence>